<evidence type="ECO:0000313" key="17">
    <source>
        <dbReference type="Proteomes" id="UP000044938"/>
    </source>
</evidence>
<evidence type="ECO:0000313" key="6">
    <source>
        <dbReference type="EMBL" id="CNU81755.1"/>
    </source>
</evidence>
<evidence type="ECO:0000313" key="28">
    <source>
        <dbReference type="Proteomes" id="UP000671119"/>
    </source>
</evidence>
<dbReference type="AlphaFoldDB" id="A0A045HEJ1"/>
<evidence type="ECO:0000313" key="16">
    <source>
        <dbReference type="Proteomes" id="UP000039217"/>
    </source>
</evidence>
<evidence type="ECO:0000313" key="14">
    <source>
        <dbReference type="EMBL" id="VCU50947.1"/>
    </source>
</evidence>
<evidence type="ECO:0000313" key="10">
    <source>
        <dbReference type="EMBL" id="COW88812.1"/>
    </source>
</evidence>
<dbReference type="Proteomes" id="UP000048948">
    <property type="component" value="Unassembled WGS sequence"/>
</dbReference>
<evidence type="ECO:0000313" key="18">
    <source>
        <dbReference type="Proteomes" id="UP000045842"/>
    </source>
</evidence>
<evidence type="ECO:0000313" key="24">
    <source>
        <dbReference type="Proteomes" id="UP000050164"/>
    </source>
</evidence>
<evidence type="ECO:0000313" key="5">
    <source>
        <dbReference type="EMBL" id="CLW98953.1"/>
    </source>
</evidence>
<dbReference type="Proteomes" id="UP000050164">
    <property type="component" value="Unassembled WGS sequence"/>
</dbReference>
<dbReference type="RefSeq" id="WP_003413719.1">
    <property type="nucleotide sequence ID" value="NZ_AP017901.1"/>
</dbReference>
<reference evidence="12 25" key="6">
    <citation type="submission" date="2017-02" db="EMBL/GenBank/DDBJ databases">
        <title>Protein polymorphisms may explain contrasting epidemiological fitness of two variants of a multidrug-resistant Mycobacterium tuberculosis strain.</title>
        <authorList>
            <person name="Bigi M.M."/>
            <person name="Lopez B."/>
            <person name="Blanco F.C."/>
            <person name="Sasiain M.C."/>
            <person name="De La Barrera S."/>
            <person name="Ritacco V."/>
            <person name="Bigi F."/>
            <person name="Soria M.A."/>
        </authorList>
    </citation>
    <scope>NUCLEOTIDE SEQUENCE [LARGE SCALE GENOMIC DNA]</scope>
    <source>
        <strain evidence="12 25">6548</strain>
    </source>
</reference>
<dbReference type="EMBL" id="COPH01000039">
    <property type="protein sequence ID" value="CLW98953.1"/>
    <property type="molecule type" value="Genomic_DNA"/>
</dbReference>
<reference evidence="13" key="7">
    <citation type="submission" date="2018-07" db="EMBL/GenBank/DDBJ databases">
        <authorList>
            <person name="Shah S."/>
            <person name="Brown T."/>
            <person name="Auld S."/>
            <person name="Bratton K."/>
            <person name="Narechania A."/>
            <person name="Mathema B."/>
            <person name="Gandhi N."/>
        </authorList>
    </citation>
    <scope>NUCLEOTIDE SEQUENCE</scope>
    <source>
        <strain evidence="13">32301_S10</strain>
    </source>
</reference>
<dbReference type="Proteomes" id="UP000671119">
    <property type="component" value="Unassembled WGS sequence"/>
</dbReference>
<reference evidence="13 26" key="5">
    <citation type="journal article" date="2017" name="N. Engl. J. Med.">
        <title>Transmission of Extensively Drug-Resistant Tuberculosis in South Africa.</title>
        <authorList>
            <person name="Shah N.S."/>
            <person name="Auld S.C."/>
            <person name="Brust J.C."/>
            <person name="Mathema B."/>
            <person name="Ismail N."/>
            <person name="Moodley P."/>
            <person name="Mlisana K."/>
            <person name="Allana S."/>
            <person name="Campbell A."/>
            <person name="Mthiyane T."/>
            <person name="Morris N."/>
            <person name="Mpangase P."/>
            <person name="van der Meulen H."/>
            <person name="Omar S.V."/>
            <person name="Brown T.S."/>
            <person name="Narechania A."/>
            <person name="Shaskina E."/>
            <person name="Kapwata T."/>
            <person name="Kreiswirth B."/>
            <person name="Gandhi N.R."/>
        </authorList>
    </citation>
    <scope>NUCLEOTIDE SEQUENCE [LARGE SCALE GENOMIC DNA]</scope>
    <source>
        <strain evidence="13 26">32301_S10</strain>
    </source>
</reference>
<evidence type="ECO:0000313" key="27">
    <source>
        <dbReference type="Proteomes" id="UP000300237"/>
    </source>
</evidence>
<dbReference type="Proteomes" id="UP000048289">
    <property type="component" value="Unassembled WGS sequence"/>
</dbReference>
<evidence type="ECO:0000313" key="26">
    <source>
        <dbReference type="Proteomes" id="UP000256381"/>
    </source>
</evidence>
<dbReference type="Proteomes" id="UP000044938">
    <property type="component" value="Unassembled WGS sequence"/>
</dbReference>
<reference evidence="10" key="2">
    <citation type="submission" date="2015-03" db="EMBL/GenBank/DDBJ databases">
        <authorList>
            <person name="Murphy D."/>
        </authorList>
    </citation>
    <scope>NUCLEOTIDE SEQUENCE [LARGE SCALE GENOMIC DNA]</scope>
    <source>
        <strain evidence="10">K00500041</strain>
    </source>
</reference>
<dbReference type="EMBL" id="QTBD01000163">
    <property type="protein sequence ID" value="REQ50814.1"/>
    <property type="molecule type" value="Genomic_DNA"/>
</dbReference>
<dbReference type="Proteomes" id="UP000256381">
    <property type="component" value="Unassembled WGS sequence"/>
</dbReference>
<evidence type="ECO:0000313" key="1">
    <source>
        <dbReference type="EMBL" id="CFE40441.1"/>
    </source>
</evidence>
<evidence type="ECO:0000313" key="22">
    <source>
        <dbReference type="Proteomes" id="UP000048948"/>
    </source>
</evidence>
<evidence type="ECO:0000313" key="4">
    <source>
        <dbReference type="EMBL" id="CKS56789.1"/>
    </source>
</evidence>
<dbReference type="Proteomes" id="UP000300237">
    <property type="component" value="Chromosome"/>
</dbReference>
<evidence type="ECO:0000313" key="11">
    <source>
        <dbReference type="EMBL" id="MBP0685120.1"/>
    </source>
</evidence>
<dbReference type="EMBL" id="CSAD01000386">
    <property type="protein sequence ID" value="COV89214.1"/>
    <property type="molecule type" value="Genomic_DNA"/>
</dbReference>
<dbReference type="Proteomes" id="UP000046947">
    <property type="component" value="Unassembled WGS sequence"/>
</dbReference>
<dbReference type="EMBL" id="CHKL01000346">
    <property type="protein sequence ID" value="COW58538.1"/>
    <property type="molecule type" value="Genomic_DNA"/>
</dbReference>
<dbReference type="PATRIC" id="fig|1773.206.peg.443"/>
<dbReference type="OMA" id="AEDINTW"/>
<dbReference type="EMBL" id="CQQC01000315">
    <property type="protein sequence ID" value="CNU81755.1"/>
    <property type="molecule type" value="Genomic_DNA"/>
</dbReference>
<dbReference type="SMR" id="A0A045HEJ1"/>
<dbReference type="EMBL" id="CFOE01000337">
    <property type="protein sequence ID" value="CFE40441.1"/>
    <property type="molecule type" value="Genomic_DNA"/>
</dbReference>
<dbReference type="EMBL" id="CSAJ01000306">
    <property type="protein sequence ID" value="COW34071.1"/>
    <property type="molecule type" value="Genomic_DNA"/>
</dbReference>
<evidence type="ECO:0000313" key="19">
    <source>
        <dbReference type="Proteomes" id="UP000046947"/>
    </source>
</evidence>
<dbReference type="EMBL" id="LR027516">
    <property type="protein sequence ID" value="VCU50947.1"/>
    <property type="molecule type" value="Genomic_DNA"/>
</dbReference>
<dbReference type="EMBL" id="CSAE01000767">
    <property type="protein sequence ID" value="COW88812.1"/>
    <property type="molecule type" value="Genomic_DNA"/>
</dbReference>
<organism evidence="9 21">
    <name type="scientific">Mycobacterium tuberculosis</name>
    <dbReference type="NCBI Taxonomy" id="1773"/>
    <lineage>
        <taxon>Bacteria</taxon>
        <taxon>Bacillati</taxon>
        <taxon>Actinomycetota</taxon>
        <taxon>Actinomycetes</taxon>
        <taxon>Mycobacteriales</taxon>
        <taxon>Mycobacteriaceae</taxon>
        <taxon>Mycobacterium</taxon>
        <taxon>Mycobacterium tuberculosis complex</taxon>
    </lineage>
</organism>
<evidence type="ECO:0000313" key="3">
    <source>
        <dbReference type="EMBL" id="CKS31838.1"/>
    </source>
</evidence>
<reference evidence="5 23" key="3">
    <citation type="submission" date="2015-03" db="EMBL/GenBank/DDBJ databases">
        <authorList>
            <consortium name="Pathogen Informatics"/>
            <person name="Murphy D."/>
        </authorList>
    </citation>
    <scope>NUCLEOTIDE SEQUENCE [LARGE SCALE GENOMIC DNA]</scope>
    <source>
        <strain evidence="5 23">0268S</strain>
    </source>
</reference>
<dbReference type="Proteomes" id="UP000189452">
    <property type="component" value="Chromosome"/>
</dbReference>
<evidence type="ECO:0000313" key="20">
    <source>
        <dbReference type="Proteomes" id="UP000048289"/>
    </source>
</evidence>
<reference evidence="11 28" key="9">
    <citation type="submission" date="2021-03" db="EMBL/GenBank/DDBJ databases">
        <title>Whole Genome Sequencing of Mycobacterium tuberculosis clinical isolates from Arunachal Pradesh, India.</title>
        <authorList>
            <person name="Singh S."/>
            <person name="Mudliar S.R."/>
            <person name="Kulsum U."/>
            <person name="Rufai S.B."/>
            <person name="Singh P.K."/>
            <person name="Umpo M."/>
            <person name="Nyori M."/>
        </authorList>
    </citation>
    <scope>NUCLEOTIDE SEQUENCE [LARGE SCALE GENOMIC DNA]</scope>
    <source>
        <strain evidence="11 28">OMICS/BPL/0142/20/SP</strain>
    </source>
</reference>
<reference evidence="12 25" key="4">
    <citation type="submission" date="2016-04" db="EMBL/GenBank/DDBJ databases">
        <authorList>
            <person name="Bigi M."/>
            <person name="Bigi F."/>
            <person name="Soria M.A."/>
        </authorList>
    </citation>
    <scope>NUCLEOTIDE SEQUENCE [LARGE SCALE GENOMIC DNA]</scope>
    <source>
        <strain evidence="12 25">6548</strain>
    </source>
</reference>
<evidence type="ECO:0000313" key="15">
    <source>
        <dbReference type="Proteomes" id="UP000038802"/>
    </source>
</evidence>
<dbReference type="EMBL" id="JAGIZI010000039">
    <property type="protein sequence ID" value="MBP0685120.1"/>
    <property type="molecule type" value="Genomic_DNA"/>
</dbReference>
<dbReference type="Proteomes" id="UP000039217">
    <property type="component" value="Unassembled WGS sequence"/>
</dbReference>
<dbReference type="EMBL" id="CNFT01000777">
    <property type="protein sequence ID" value="CKS31838.1"/>
    <property type="molecule type" value="Genomic_DNA"/>
</dbReference>
<name>A0A045HEJ1_MYCTX</name>
<dbReference type="EMBL" id="CFOH01000274">
    <property type="protein sequence ID" value="CFE51320.1"/>
    <property type="molecule type" value="Genomic_DNA"/>
</dbReference>
<dbReference type="EMBL" id="LWDQ01000001">
    <property type="protein sequence ID" value="OMH60607.1"/>
    <property type="molecule type" value="Genomic_DNA"/>
</dbReference>
<evidence type="ECO:0000313" key="25">
    <source>
        <dbReference type="Proteomes" id="UP000189452"/>
    </source>
</evidence>
<evidence type="ECO:0000313" key="12">
    <source>
        <dbReference type="EMBL" id="OMH60607.1"/>
    </source>
</evidence>
<gene>
    <name evidence="12" type="ORF">A4S10_02791</name>
    <name evidence="14" type="ORF">DKC2_2804</name>
    <name evidence="13" type="ORF">DSJ38_13975</name>
    <name evidence="6" type="ORF">ERS007661_01219</name>
    <name evidence="7" type="ORF">ERS007679_02655</name>
    <name evidence="1" type="ORF">ERS007681_02512</name>
    <name evidence="2" type="ORF">ERS007688_01899</name>
    <name evidence="10" type="ORF">ERS007703_04396</name>
    <name evidence="8" type="ORF">ERS007720_02401</name>
    <name evidence="9" type="ORF">ERS007741_02752</name>
    <name evidence="4" type="ORF">ERS027646_02092</name>
    <name evidence="3" type="ORF">ERS027659_02933</name>
    <name evidence="5" type="ORF">ERS094118_03781</name>
    <name evidence="11" type="ORF">J8J21_18835</name>
</gene>
<dbReference type="Proteomes" id="UP000048600">
    <property type="component" value="Unassembled WGS sequence"/>
</dbReference>
<dbReference type="Proteomes" id="UP000038802">
    <property type="component" value="Unassembled WGS sequence"/>
</dbReference>
<evidence type="ECO:0000313" key="2">
    <source>
        <dbReference type="EMBL" id="CFE51320.1"/>
    </source>
</evidence>
<reference evidence="15 16" key="1">
    <citation type="submission" date="2015-03" db="EMBL/GenBank/DDBJ databases">
        <authorList>
            <consortium name="Pathogen Informatics"/>
        </authorList>
    </citation>
    <scope>NUCLEOTIDE SEQUENCE [LARGE SCALE GENOMIC DNA]</scope>
    <source>
        <strain evidence="4 22">Bir 172</strain>
        <strain evidence="3 24">Bir 185</strain>
        <strain evidence="6 16">D00501624</strain>
        <strain evidence="7 18">G09801536</strain>
        <strain evidence="1 20">G09901357</strain>
        <strain evidence="2 19">H09601792</strain>
        <strain evidence="15">K00500041</strain>
        <strain evidence="8 17">M09401471</strain>
        <strain evidence="9 21">P00601463</strain>
    </source>
</reference>
<evidence type="ECO:0000313" key="21">
    <source>
        <dbReference type="Proteomes" id="UP000048600"/>
    </source>
</evidence>
<evidence type="ECO:0000313" key="7">
    <source>
        <dbReference type="EMBL" id="COV89214.1"/>
    </source>
</evidence>
<dbReference type="Proteomes" id="UP000045842">
    <property type="component" value="Unassembled WGS sequence"/>
</dbReference>
<dbReference type="EMBL" id="CNGE01000358">
    <property type="protein sequence ID" value="CKS56789.1"/>
    <property type="molecule type" value="Genomic_DNA"/>
</dbReference>
<dbReference type="STRING" id="115862.BBG46_13900"/>
<evidence type="ECO:0000313" key="23">
    <source>
        <dbReference type="Proteomes" id="UP000050139"/>
    </source>
</evidence>
<evidence type="ECO:0000313" key="13">
    <source>
        <dbReference type="EMBL" id="REQ50814.1"/>
    </source>
</evidence>
<proteinExistence type="predicted"/>
<sequence length="84" mass="8986">MKHKTDIDEWLDTIEPNPADAHDASHLRRIIAAKEAVQTAESELRAAVNAARAAGDTWAAIGVALGITRQAAFQRFGPHSTASP</sequence>
<protein>
    <submittedName>
        <fullName evidence="9">Uncharacterized protein</fullName>
    </submittedName>
</protein>
<accession>A0A045HEJ1</accession>
<evidence type="ECO:0000313" key="9">
    <source>
        <dbReference type="EMBL" id="COW58538.1"/>
    </source>
</evidence>
<evidence type="ECO:0000313" key="8">
    <source>
        <dbReference type="EMBL" id="COW34071.1"/>
    </source>
</evidence>
<dbReference type="Proteomes" id="UP000050139">
    <property type="component" value="Unassembled WGS sequence"/>
</dbReference>
<reference evidence="14 27" key="8">
    <citation type="submission" date="2018-08" db="EMBL/GenBank/DDBJ databases">
        <authorList>
            <person name="Fokvardsen B D."/>
            <person name="Norman A."/>
        </authorList>
    </citation>
    <scope>NUCLEOTIDE SEQUENCE [LARGE SCALE GENOMIC DNA]</scope>
    <source>
        <strain evidence="14 27">DKC2</strain>
    </source>
</reference>